<comment type="caution">
    <text evidence="1">The sequence shown here is derived from an EMBL/GenBank/DDBJ whole genome shotgun (WGS) entry which is preliminary data.</text>
</comment>
<proteinExistence type="predicted"/>
<evidence type="ECO:0000313" key="1">
    <source>
        <dbReference type="EMBL" id="EJX08149.1"/>
    </source>
</evidence>
<gene>
    <name evidence="1" type="ORF">EVA_03743</name>
</gene>
<dbReference type="EMBL" id="AMCI01000694">
    <property type="protein sequence ID" value="EJX08149.1"/>
    <property type="molecule type" value="Genomic_DNA"/>
</dbReference>
<dbReference type="AlphaFoldDB" id="J9GL75"/>
<sequence>MRRLLSTHSTLYIIKKTDTCIKKRSIFLLNKKNSHIFAS</sequence>
<reference evidence="1" key="1">
    <citation type="journal article" date="2012" name="PLoS ONE">
        <title>Gene sets for utilization of primary and secondary nutrition supplies in the distal gut of endangered iberian lynx.</title>
        <authorList>
            <person name="Alcaide M."/>
            <person name="Messina E."/>
            <person name="Richter M."/>
            <person name="Bargiela R."/>
            <person name="Peplies J."/>
            <person name="Huws S.A."/>
            <person name="Newbold C.J."/>
            <person name="Golyshin P.N."/>
            <person name="Simon M.A."/>
            <person name="Lopez G."/>
            <person name="Yakimov M.M."/>
            <person name="Ferrer M."/>
        </authorList>
    </citation>
    <scope>NUCLEOTIDE SEQUENCE</scope>
</reference>
<name>J9GL75_9ZZZZ</name>
<organism evidence="1">
    <name type="scientific">gut metagenome</name>
    <dbReference type="NCBI Taxonomy" id="749906"/>
    <lineage>
        <taxon>unclassified sequences</taxon>
        <taxon>metagenomes</taxon>
        <taxon>organismal metagenomes</taxon>
    </lineage>
</organism>
<accession>J9GL75</accession>
<protein>
    <submittedName>
        <fullName evidence="1">Uncharacterized protein</fullName>
    </submittedName>
</protein>